<evidence type="ECO:0000256" key="4">
    <source>
        <dbReference type="ARBA" id="ARBA00022692"/>
    </source>
</evidence>
<proteinExistence type="inferred from homology"/>
<comment type="similarity">
    <text evidence="2">Belongs to the cytochrome P450 family.</text>
</comment>
<reference evidence="12 13" key="1">
    <citation type="submission" date="2020-10" db="EMBL/GenBank/DDBJ databases">
        <title>The Coptis chinensis genome and diversification of protoberbering-type alkaloids.</title>
        <authorList>
            <person name="Wang B."/>
            <person name="Shu S."/>
            <person name="Song C."/>
            <person name="Liu Y."/>
        </authorList>
    </citation>
    <scope>NUCLEOTIDE SEQUENCE [LARGE SCALE GENOMIC DNA]</scope>
    <source>
        <strain evidence="12">HL-2020</strain>
        <tissue evidence="12">Leaf</tissue>
    </source>
</reference>
<comment type="caution">
    <text evidence="12">The sequence shown here is derived from an EMBL/GenBank/DDBJ whole genome shotgun (WGS) entry which is preliminary data.</text>
</comment>
<evidence type="ECO:0000256" key="3">
    <source>
        <dbReference type="ARBA" id="ARBA00022617"/>
    </source>
</evidence>
<evidence type="ECO:0008006" key="14">
    <source>
        <dbReference type="Google" id="ProtNLM"/>
    </source>
</evidence>
<keyword evidence="8" id="KW-0408">Iron</keyword>
<keyword evidence="4 11" id="KW-0812">Transmembrane</keyword>
<sequence>MGVLAFEIFFSIALFVFLSLFIHVYKVVVWQPKVLRSELEKQGIRGPPPSFLYGNIQDMKRIQSTVSKAWSEKRVPHEYIWRIFPYFELWKKEYGSIFVYSTGNIQNVCVLDPVMVKEISLYTSLDLGKPAFLQKERWPLFGRGILTSNGTIWAHQRKIIAPQLYMNRVKGMVNLMVNSTISLIEVWESRLESEEGIGEIKVDEDLRKFSADVISKACFGSSYSKGKQIFQKLRGLQKGMSKQGILLGVPGLRYSFLHSHLSVIS</sequence>
<keyword evidence="3" id="KW-0349">Heme</keyword>
<dbReference type="AlphaFoldDB" id="A0A835LLD8"/>
<name>A0A835LLD8_9MAGN</name>
<dbReference type="GO" id="GO:0004497">
    <property type="term" value="F:monooxygenase activity"/>
    <property type="evidence" value="ECO:0007669"/>
    <property type="project" value="UniProtKB-KW"/>
</dbReference>
<accession>A0A835LLD8</accession>
<evidence type="ECO:0000256" key="6">
    <source>
        <dbReference type="ARBA" id="ARBA00022989"/>
    </source>
</evidence>
<dbReference type="Gene3D" id="1.10.630.10">
    <property type="entry name" value="Cytochrome P450"/>
    <property type="match status" value="1"/>
</dbReference>
<evidence type="ECO:0000256" key="11">
    <source>
        <dbReference type="SAM" id="Phobius"/>
    </source>
</evidence>
<dbReference type="PANTHER" id="PTHR24282:SF196">
    <property type="entry name" value="CYTOCHROME P450 714C2"/>
    <property type="match status" value="1"/>
</dbReference>
<evidence type="ECO:0000256" key="2">
    <source>
        <dbReference type="ARBA" id="ARBA00010617"/>
    </source>
</evidence>
<keyword evidence="5" id="KW-0479">Metal-binding</keyword>
<dbReference type="InterPro" id="IPR001128">
    <property type="entry name" value="Cyt_P450"/>
</dbReference>
<feature type="transmembrane region" description="Helical" evidence="11">
    <location>
        <begin position="6"/>
        <end position="28"/>
    </location>
</feature>
<dbReference type="Pfam" id="PF00067">
    <property type="entry name" value="p450"/>
    <property type="match status" value="1"/>
</dbReference>
<dbReference type="GO" id="GO:0016020">
    <property type="term" value="C:membrane"/>
    <property type="evidence" value="ECO:0007669"/>
    <property type="project" value="UniProtKB-SubCell"/>
</dbReference>
<organism evidence="12 13">
    <name type="scientific">Coptis chinensis</name>
    <dbReference type="NCBI Taxonomy" id="261450"/>
    <lineage>
        <taxon>Eukaryota</taxon>
        <taxon>Viridiplantae</taxon>
        <taxon>Streptophyta</taxon>
        <taxon>Embryophyta</taxon>
        <taxon>Tracheophyta</taxon>
        <taxon>Spermatophyta</taxon>
        <taxon>Magnoliopsida</taxon>
        <taxon>Ranunculales</taxon>
        <taxon>Ranunculaceae</taxon>
        <taxon>Coptidoideae</taxon>
        <taxon>Coptis</taxon>
    </lineage>
</organism>
<dbReference type="GO" id="GO:0044550">
    <property type="term" value="P:secondary metabolite biosynthetic process"/>
    <property type="evidence" value="ECO:0007669"/>
    <property type="project" value="UniProtKB-ARBA"/>
</dbReference>
<evidence type="ECO:0000256" key="7">
    <source>
        <dbReference type="ARBA" id="ARBA00023002"/>
    </source>
</evidence>
<dbReference type="SUPFAM" id="SSF48264">
    <property type="entry name" value="Cytochrome P450"/>
    <property type="match status" value="1"/>
</dbReference>
<dbReference type="InterPro" id="IPR036396">
    <property type="entry name" value="Cyt_P450_sf"/>
</dbReference>
<keyword evidence="10 11" id="KW-0472">Membrane</keyword>
<evidence type="ECO:0000256" key="1">
    <source>
        <dbReference type="ARBA" id="ARBA00004370"/>
    </source>
</evidence>
<dbReference type="PANTHER" id="PTHR24282">
    <property type="entry name" value="CYTOCHROME P450 FAMILY MEMBER"/>
    <property type="match status" value="1"/>
</dbReference>
<gene>
    <name evidence="12" type="ORF">IFM89_004181</name>
</gene>
<dbReference type="Proteomes" id="UP000631114">
    <property type="component" value="Unassembled WGS sequence"/>
</dbReference>
<keyword evidence="6 11" id="KW-1133">Transmembrane helix</keyword>
<protein>
    <recommendedName>
        <fullName evidence="14">Cytochrome P450</fullName>
    </recommendedName>
</protein>
<keyword evidence="9" id="KW-0503">Monooxygenase</keyword>
<evidence type="ECO:0000313" key="12">
    <source>
        <dbReference type="EMBL" id="KAF9595779.1"/>
    </source>
</evidence>
<keyword evidence="13" id="KW-1185">Reference proteome</keyword>
<dbReference type="GO" id="GO:0020037">
    <property type="term" value="F:heme binding"/>
    <property type="evidence" value="ECO:0007669"/>
    <property type="project" value="InterPro"/>
</dbReference>
<evidence type="ECO:0000256" key="5">
    <source>
        <dbReference type="ARBA" id="ARBA00022723"/>
    </source>
</evidence>
<evidence type="ECO:0000313" key="13">
    <source>
        <dbReference type="Proteomes" id="UP000631114"/>
    </source>
</evidence>
<dbReference type="OrthoDB" id="1738464at2759"/>
<dbReference type="GO" id="GO:0005506">
    <property type="term" value="F:iron ion binding"/>
    <property type="evidence" value="ECO:0007669"/>
    <property type="project" value="InterPro"/>
</dbReference>
<keyword evidence="7" id="KW-0560">Oxidoreductase</keyword>
<comment type="subcellular location">
    <subcellularLocation>
        <location evidence="1">Membrane</location>
    </subcellularLocation>
</comment>
<evidence type="ECO:0000256" key="8">
    <source>
        <dbReference type="ARBA" id="ARBA00023004"/>
    </source>
</evidence>
<evidence type="ECO:0000256" key="9">
    <source>
        <dbReference type="ARBA" id="ARBA00023033"/>
    </source>
</evidence>
<dbReference type="GO" id="GO:0016705">
    <property type="term" value="F:oxidoreductase activity, acting on paired donors, with incorporation or reduction of molecular oxygen"/>
    <property type="evidence" value="ECO:0007669"/>
    <property type="project" value="InterPro"/>
</dbReference>
<dbReference type="EMBL" id="JADFTS010000007">
    <property type="protein sequence ID" value="KAF9595779.1"/>
    <property type="molecule type" value="Genomic_DNA"/>
</dbReference>
<evidence type="ECO:0000256" key="10">
    <source>
        <dbReference type="ARBA" id="ARBA00023136"/>
    </source>
</evidence>
<dbReference type="InterPro" id="IPR050665">
    <property type="entry name" value="Cytochrome_P450_Monooxygen"/>
</dbReference>